<dbReference type="GO" id="GO:0008270">
    <property type="term" value="F:zinc ion binding"/>
    <property type="evidence" value="ECO:0007669"/>
    <property type="project" value="UniProtKB-KW"/>
</dbReference>
<feature type="domain" description="FLYWCH-type" evidence="4">
    <location>
        <begin position="29"/>
        <end position="85"/>
    </location>
</feature>
<keyword evidence="1" id="KW-0479">Metal-binding</keyword>
<dbReference type="AlphaFoldDB" id="A0A914R429"/>
<dbReference type="Pfam" id="PF10551">
    <property type="entry name" value="MULE"/>
    <property type="match status" value="1"/>
</dbReference>
<keyword evidence="6" id="KW-1185">Reference proteome</keyword>
<reference evidence="7" key="1">
    <citation type="submission" date="2022-11" db="UniProtKB">
        <authorList>
            <consortium name="WormBaseParasite"/>
        </authorList>
    </citation>
    <scope>IDENTIFICATION</scope>
</reference>
<keyword evidence="3" id="KW-0862">Zinc</keyword>
<dbReference type="InterPro" id="IPR007588">
    <property type="entry name" value="Znf_FLYWCH"/>
</dbReference>
<accession>A0A914R429</accession>
<dbReference type="Gene3D" id="2.20.25.240">
    <property type="match status" value="1"/>
</dbReference>
<dbReference type="InterPro" id="IPR018289">
    <property type="entry name" value="MULE_transposase_dom"/>
</dbReference>
<sequence length="254" mass="29360">MDGENISTYDVGDKIRISNQTYKKPVAQITGYEFKWSHEGKTTGLDYWQCVNYNRNHVARCSAVIYTNGEEPDSEIMEIKNVHNHACDAVANERRARRNVGRQIDVSIYLIYAKNTFAGQFYKACVVILTSRRTIRNYEYALRKLVECESHFDPSKIVMDFEQAPITAFKNVFPDIEIDGCFFHLGWFANTYLIKEEFVLSINAAAGVDRRVQMSKYQKISADLQRFHLDFMAGNTTIIRFLTLCAKKIKFGRN</sequence>
<feature type="domain" description="MULE transposase" evidence="5">
    <location>
        <begin position="119"/>
        <end position="185"/>
    </location>
</feature>
<keyword evidence="2" id="KW-0863">Zinc-finger</keyword>
<dbReference type="Pfam" id="PF04500">
    <property type="entry name" value="FLYWCH"/>
    <property type="match status" value="1"/>
</dbReference>
<evidence type="ECO:0000259" key="5">
    <source>
        <dbReference type="Pfam" id="PF10551"/>
    </source>
</evidence>
<dbReference type="Proteomes" id="UP000887578">
    <property type="component" value="Unplaced"/>
</dbReference>
<evidence type="ECO:0000256" key="3">
    <source>
        <dbReference type="ARBA" id="ARBA00022833"/>
    </source>
</evidence>
<organism evidence="6 7">
    <name type="scientific">Panagrolaimus davidi</name>
    <dbReference type="NCBI Taxonomy" id="227884"/>
    <lineage>
        <taxon>Eukaryota</taxon>
        <taxon>Metazoa</taxon>
        <taxon>Ecdysozoa</taxon>
        <taxon>Nematoda</taxon>
        <taxon>Chromadorea</taxon>
        <taxon>Rhabditida</taxon>
        <taxon>Tylenchina</taxon>
        <taxon>Panagrolaimomorpha</taxon>
        <taxon>Panagrolaimoidea</taxon>
        <taxon>Panagrolaimidae</taxon>
        <taxon>Panagrolaimus</taxon>
    </lineage>
</organism>
<evidence type="ECO:0000313" key="7">
    <source>
        <dbReference type="WBParaSite" id="PDA_v2.g6202.t1"/>
    </source>
</evidence>
<evidence type="ECO:0000313" key="6">
    <source>
        <dbReference type="Proteomes" id="UP000887578"/>
    </source>
</evidence>
<proteinExistence type="predicted"/>
<dbReference type="WBParaSite" id="PDA_v2.g6202.t1">
    <property type="protein sequence ID" value="PDA_v2.g6202.t1"/>
    <property type="gene ID" value="PDA_v2.g6202"/>
</dbReference>
<evidence type="ECO:0000256" key="1">
    <source>
        <dbReference type="ARBA" id="ARBA00022723"/>
    </source>
</evidence>
<name>A0A914R429_9BILA</name>
<evidence type="ECO:0000259" key="4">
    <source>
        <dbReference type="Pfam" id="PF04500"/>
    </source>
</evidence>
<evidence type="ECO:0000256" key="2">
    <source>
        <dbReference type="ARBA" id="ARBA00022771"/>
    </source>
</evidence>
<protein>
    <submittedName>
        <fullName evidence="7">MULE transposase domain-containing protein</fullName>
    </submittedName>
</protein>